<dbReference type="KEGG" id="gtt:GUITHDRAFT_154901"/>
<evidence type="ECO:0000256" key="1">
    <source>
        <dbReference type="SAM" id="MobiDB-lite"/>
    </source>
</evidence>
<evidence type="ECO:0000313" key="4">
    <source>
        <dbReference type="Proteomes" id="UP000011087"/>
    </source>
</evidence>
<dbReference type="HOGENOM" id="CLU_2563284_0_0_1"/>
<dbReference type="RefSeq" id="XP_005824653.1">
    <property type="nucleotide sequence ID" value="XM_005824596.1"/>
</dbReference>
<organism evidence="2">
    <name type="scientific">Guillardia theta (strain CCMP2712)</name>
    <name type="common">Cryptophyte</name>
    <dbReference type="NCBI Taxonomy" id="905079"/>
    <lineage>
        <taxon>Eukaryota</taxon>
        <taxon>Cryptophyceae</taxon>
        <taxon>Pyrenomonadales</taxon>
        <taxon>Geminigeraceae</taxon>
        <taxon>Guillardia</taxon>
    </lineage>
</organism>
<protein>
    <submittedName>
        <fullName evidence="2 3">Uncharacterized protein</fullName>
    </submittedName>
</protein>
<feature type="compositionally biased region" description="Basic and acidic residues" evidence="1">
    <location>
        <begin position="25"/>
        <end position="34"/>
    </location>
</feature>
<accession>L1IN31</accession>
<reference evidence="4" key="2">
    <citation type="submission" date="2012-11" db="EMBL/GenBank/DDBJ databases">
        <authorList>
            <person name="Kuo A."/>
            <person name="Curtis B.A."/>
            <person name="Tanifuji G."/>
            <person name="Burki F."/>
            <person name="Gruber A."/>
            <person name="Irimia M."/>
            <person name="Maruyama S."/>
            <person name="Arias M.C."/>
            <person name="Ball S.G."/>
            <person name="Gile G.H."/>
            <person name="Hirakawa Y."/>
            <person name="Hopkins J.F."/>
            <person name="Rensing S.A."/>
            <person name="Schmutz J."/>
            <person name="Symeonidi A."/>
            <person name="Elias M."/>
            <person name="Eveleigh R.J."/>
            <person name="Herman E.K."/>
            <person name="Klute M.J."/>
            <person name="Nakayama T."/>
            <person name="Obornik M."/>
            <person name="Reyes-Prieto A."/>
            <person name="Armbrust E.V."/>
            <person name="Aves S.J."/>
            <person name="Beiko R.G."/>
            <person name="Coutinho P."/>
            <person name="Dacks J.B."/>
            <person name="Durnford D.G."/>
            <person name="Fast N.M."/>
            <person name="Green B.R."/>
            <person name="Grisdale C."/>
            <person name="Hempe F."/>
            <person name="Henrissat B."/>
            <person name="Hoppner M.P."/>
            <person name="Ishida K.-I."/>
            <person name="Kim E."/>
            <person name="Koreny L."/>
            <person name="Kroth P.G."/>
            <person name="Liu Y."/>
            <person name="Malik S.-B."/>
            <person name="Maier U.G."/>
            <person name="McRose D."/>
            <person name="Mock T."/>
            <person name="Neilson J.A."/>
            <person name="Onodera N.T."/>
            <person name="Poole A.M."/>
            <person name="Pritham E.J."/>
            <person name="Richards T.A."/>
            <person name="Rocap G."/>
            <person name="Roy S.W."/>
            <person name="Sarai C."/>
            <person name="Schaack S."/>
            <person name="Shirato S."/>
            <person name="Slamovits C.H."/>
            <person name="Spencer D.F."/>
            <person name="Suzuki S."/>
            <person name="Worden A.Z."/>
            <person name="Zauner S."/>
            <person name="Barry K."/>
            <person name="Bell C."/>
            <person name="Bharti A.K."/>
            <person name="Crow J.A."/>
            <person name="Grimwood J."/>
            <person name="Kramer R."/>
            <person name="Lindquist E."/>
            <person name="Lucas S."/>
            <person name="Salamov A."/>
            <person name="McFadden G.I."/>
            <person name="Lane C.E."/>
            <person name="Keeling P.J."/>
            <person name="Gray M.W."/>
            <person name="Grigoriev I.V."/>
            <person name="Archibald J.M."/>
        </authorList>
    </citation>
    <scope>NUCLEOTIDE SEQUENCE</scope>
    <source>
        <strain evidence="4">CCMP2712</strain>
    </source>
</reference>
<dbReference type="GeneID" id="17294437"/>
<dbReference type="EnsemblProtists" id="EKX37673">
    <property type="protein sequence ID" value="EKX37673"/>
    <property type="gene ID" value="GUITHDRAFT_154901"/>
</dbReference>
<dbReference type="EMBL" id="JH993056">
    <property type="protein sequence ID" value="EKX37673.1"/>
    <property type="molecule type" value="Genomic_DNA"/>
</dbReference>
<evidence type="ECO:0000313" key="3">
    <source>
        <dbReference type="EnsemblProtists" id="EKX37673"/>
    </source>
</evidence>
<dbReference type="AlphaFoldDB" id="L1IN31"/>
<evidence type="ECO:0000313" key="2">
    <source>
        <dbReference type="EMBL" id="EKX37673.1"/>
    </source>
</evidence>
<gene>
    <name evidence="2" type="ORF">GUITHDRAFT_154901</name>
</gene>
<dbReference type="OrthoDB" id="18996at2759"/>
<sequence length="82" mass="9356">MAAPPQAASMRGHDDGDLGCPSDDGSSRRSDRLTAKKWRARAWALGRVIAETDKPQVVNQRIYFPLEDCFQQHMLLSTKRWR</sequence>
<feature type="region of interest" description="Disordered" evidence="1">
    <location>
        <begin position="1"/>
        <end position="34"/>
    </location>
</feature>
<reference evidence="3" key="3">
    <citation type="submission" date="2015-06" db="UniProtKB">
        <authorList>
            <consortium name="EnsemblProtists"/>
        </authorList>
    </citation>
    <scope>IDENTIFICATION</scope>
</reference>
<proteinExistence type="predicted"/>
<keyword evidence="4" id="KW-1185">Reference proteome</keyword>
<name>L1IN31_GUITC</name>
<dbReference type="Proteomes" id="UP000011087">
    <property type="component" value="Unassembled WGS sequence"/>
</dbReference>
<dbReference type="PaxDb" id="55529-EKX37673"/>
<reference evidence="2 4" key="1">
    <citation type="journal article" date="2012" name="Nature">
        <title>Algal genomes reveal evolutionary mosaicism and the fate of nucleomorphs.</title>
        <authorList>
            <consortium name="DOE Joint Genome Institute"/>
            <person name="Curtis B.A."/>
            <person name="Tanifuji G."/>
            <person name="Burki F."/>
            <person name="Gruber A."/>
            <person name="Irimia M."/>
            <person name="Maruyama S."/>
            <person name="Arias M.C."/>
            <person name="Ball S.G."/>
            <person name="Gile G.H."/>
            <person name="Hirakawa Y."/>
            <person name="Hopkins J.F."/>
            <person name="Kuo A."/>
            <person name="Rensing S.A."/>
            <person name="Schmutz J."/>
            <person name="Symeonidi A."/>
            <person name="Elias M."/>
            <person name="Eveleigh R.J."/>
            <person name="Herman E.K."/>
            <person name="Klute M.J."/>
            <person name="Nakayama T."/>
            <person name="Obornik M."/>
            <person name="Reyes-Prieto A."/>
            <person name="Armbrust E.V."/>
            <person name="Aves S.J."/>
            <person name="Beiko R.G."/>
            <person name="Coutinho P."/>
            <person name="Dacks J.B."/>
            <person name="Durnford D.G."/>
            <person name="Fast N.M."/>
            <person name="Green B.R."/>
            <person name="Grisdale C.J."/>
            <person name="Hempel F."/>
            <person name="Henrissat B."/>
            <person name="Hoppner M.P."/>
            <person name="Ishida K."/>
            <person name="Kim E."/>
            <person name="Koreny L."/>
            <person name="Kroth P.G."/>
            <person name="Liu Y."/>
            <person name="Malik S.B."/>
            <person name="Maier U.G."/>
            <person name="McRose D."/>
            <person name="Mock T."/>
            <person name="Neilson J.A."/>
            <person name="Onodera N.T."/>
            <person name="Poole A.M."/>
            <person name="Pritham E.J."/>
            <person name="Richards T.A."/>
            <person name="Rocap G."/>
            <person name="Roy S.W."/>
            <person name="Sarai C."/>
            <person name="Schaack S."/>
            <person name="Shirato S."/>
            <person name="Slamovits C.H."/>
            <person name="Spencer D.F."/>
            <person name="Suzuki S."/>
            <person name="Worden A.Z."/>
            <person name="Zauner S."/>
            <person name="Barry K."/>
            <person name="Bell C."/>
            <person name="Bharti A.K."/>
            <person name="Crow J.A."/>
            <person name="Grimwood J."/>
            <person name="Kramer R."/>
            <person name="Lindquist E."/>
            <person name="Lucas S."/>
            <person name="Salamov A."/>
            <person name="McFadden G.I."/>
            <person name="Lane C.E."/>
            <person name="Keeling P.J."/>
            <person name="Gray M.W."/>
            <person name="Grigoriev I.V."/>
            <person name="Archibald J.M."/>
        </authorList>
    </citation>
    <scope>NUCLEOTIDE SEQUENCE</scope>
    <source>
        <strain evidence="2 4">CCMP2712</strain>
    </source>
</reference>